<keyword evidence="2 7" id="KW-0812">Transmembrane</keyword>
<sequence length="214" mass="23270">MRLCNAFPGVICLLGFTTILPEVIGYNLVGCYLDNENQPSLTGLNSVDVNQSSQKCGDICTKKFVYAGVRDGSTCMCGNAKPPDSLLVQDNSLCNIPCPGNPQEKCGGKLYMSVWIVGSQTSNDTISDTSPSQSTNKGGLIGGIVGGVLGLLLITGGGIWWYRRKKRNQQVDNLNEEKYNQGSGENWVPRRRSDVTLRDDFDYTHALKVTNPDP</sequence>
<dbReference type="PANTHER" id="PTHR24269:SF16">
    <property type="entry name" value="PROTEIN SLG1"/>
    <property type="match status" value="1"/>
</dbReference>
<protein>
    <submittedName>
        <fullName evidence="10">WSC-domain-containing protein</fullName>
    </submittedName>
</protein>
<dbReference type="PROSITE" id="PS51212">
    <property type="entry name" value="WSC"/>
    <property type="match status" value="1"/>
</dbReference>
<evidence type="ECO:0000313" key="10">
    <source>
        <dbReference type="EMBL" id="ORX80461.1"/>
    </source>
</evidence>
<accession>A0A1Y1X3S5</accession>
<feature type="signal peptide" evidence="8">
    <location>
        <begin position="1"/>
        <end position="25"/>
    </location>
</feature>
<evidence type="ECO:0000256" key="6">
    <source>
        <dbReference type="ARBA" id="ARBA00023180"/>
    </source>
</evidence>
<keyword evidence="6" id="KW-0325">Glycoprotein</keyword>
<dbReference type="STRING" id="1314790.A0A1Y1X3S5"/>
<keyword evidence="4 7" id="KW-1133">Transmembrane helix</keyword>
<dbReference type="InterPro" id="IPR051836">
    <property type="entry name" value="Kremen_rcpt"/>
</dbReference>
<dbReference type="Proteomes" id="UP000193498">
    <property type="component" value="Unassembled WGS sequence"/>
</dbReference>
<evidence type="ECO:0000259" key="9">
    <source>
        <dbReference type="PROSITE" id="PS51212"/>
    </source>
</evidence>
<comment type="subcellular location">
    <subcellularLocation>
        <location evidence="1">Membrane</location>
        <topology evidence="1">Single-pass membrane protein</topology>
    </subcellularLocation>
</comment>
<feature type="chain" id="PRO_5012146664" evidence="8">
    <location>
        <begin position="26"/>
        <end position="214"/>
    </location>
</feature>
<evidence type="ECO:0000256" key="2">
    <source>
        <dbReference type="ARBA" id="ARBA00022692"/>
    </source>
</evidence>
<dbReference type="SMART" id="SM00321">
    <property type="entry name" value="WSC"/>
    <property type="match status" value="1"/>
</dbReference>
<feature type="transmembrane region" description="Helical" evidence="7">
    <location>
        <begin position="140"/>
        <end position="162"/>
    </location>
</feature>
<evidence type="ECO:0000256" key="1">
    <source>
        <dbReference type="ARBA" id="ARBA00004167"/>
    </source>
</evidence>
<keyword evidence="11" id="KW-1185">Reference proteome</keyword>
<evidence type="ECO:0000256" key="3">
    <source>
        <dbReference type="ARBA" id="ARBA00022729"/>
    </source>
</evidence>
<dbReference type="PANTHER" id="PTHR24269">
    <property type="entry name" value="KREMEN PROTEIN"/>
    <property type="match status" value="1"/>
</dbReference>
<feature type="domain" description="WSC" evidence="9">
    <location>
        <begin position="25"/>
        <end position="118"/>
    </location>
</feature>
<evidence type="ECO:0000256" key="7">
    <source>
        <dbReference type="SAM" id="Phobius"/>
    </source>
</evidence>
<keyword evidence="3 8" id="KW-0732">Signal</keyword>
<gene>
    <name evidence="10" type="ORF">K493DRAFT_320881</name>
</gene>
<dbReference type="AlphaFoldDB" id="A0A1Y1X3S5"/>
<name>A0A1Y1X3S5_9FUNG</name>
<proteinExistence type="predicted"/>
<reference evidence="10 11" key="1">
    <citation type="submission" date="2016-07" db="EMBL/GenBank/DDBJ databases">
        <title>Pervasive Adenine N6-methylation of Active Genes in Fungi.</title>
        <authorList>
            <consortium name="DOE Joint Genome Institute"/>
            <person name="Mondo S.J."/>
            <person name="Dannebaum R.O."/>
            <person name="Kuo R.C."/>
            <person name="Labutti K."/>
            <person name="Haridas S."/>
            <person name="Kuo A."/>
            <person name="Salamov A."/>
            <person name="Ahrendt S.R."/>
            <person name="Lipzen A."/>
            <person name="Sullivan W."/>
            <person name="Andreopoulos W.B."/>
            <person name="Clum A."/>
            <person name="Lindquist E."/>
            <person name="Daum C."/>
            <person name="Ramamoorthy G.K."/>
            <person name="Gryganskyi A."/>
            <person name="Culley D."/>
            <person name="Magnuson J.K."/>
            <person name="James T.Y."/>
            <person name="O'Malley M.A."/>
            <person name="Stajich J.E."/>
            <person name="Spatafora J.W."/>
            <person name="Visel A."/>
            <person name="Grigoriev I.V."/>
        </authorList>
    </citation>
    <scope>NUCLEOTIDE SEQUENCE [LARGE SCALE GENOMIC DNA]</scope>
    <source>
        <strain evidence="10 11">CBS 931.73</strain>
    </source>
</reference>
<dbReference type="Pfam" id="PF01822">
    <property type="entry name" value="WSC"/>
    <property type="match status" value="1"/>
</dbReference>
<comment type="caution">
    <text evidence="10">The sequence shown here is derived from an EMBL/GenBank/DDBJ whole genome shotgun (WGS) entry which is preliminary data.</text>
</comment>
<keyword evidence="5 7" id="KW-0472">Membrane</keyword>
<dbReference type="InterPro" id="IPR002889">
    <property type="entry name" value="WSC_carb-bd"/>
</dbReference>
<dbReference type="Gene3D" id="1.20.5.510">
    <property type="entry name" value="Single helix bin"/>
    <property type="match status" value="1"/>
</dbReference>
<dbReference type="EMBL" id="MCFE01000738">
    <property type="protein sequence ID" value="ORX80461.1"/>
    <property type="molecule type" value="Genomic_DNA"/>
</dbReference>
<evidence type="ECO:0000313" key="11">
    <source>
        <dbReference type="Proteomes" id="UP000193498"/>
    </source>
</evidence>
<organism evidence="10 11">
    <name type="scientific">Basidiobolus meristosporus CBS 931.73</name>
    <dbReference type="NCBI Taxonomy" id="1314790"/>
    <lineage>
        <taxon>Eukaryota</taxon>
        <taxon>Fungi</taxon>
        <taxon>Fungi incertae sedis</taxon>
        <taxon>Zoopagomycota</taxon>
        <taxon>Entomophthoromycotina</taxon>
        <taxon>Basidiobolomycetes</taxon>
        <taxon>Basidiobolales</taxon>
        <taxon>Basidiobolaceae</taxon>
        <taxon>Basidiobolus</taxon>
    </lineage>
</organism>
<evidence type="ECO:0000256" key="8">
    <source>
        <dbReference type="SAM" id="SignalP"/>
    </source>
</evidence>
<evidence type="ECO:0000256" key="4">
    <source>
        <dbReference type="ARBA" id="ARBA00022989"/>
    </source>
</evidence>
<dbReference type="InParanoid" id="A0A1Y1X3S5"/>
<dbReference type="OrthoDB" id="2019572at2759"/>
<dbReference type="GO" id="GO:0005886">
    <property type="term" value="C:plasma membrane"/>
    <property type="evidence" value="ECO:0007669"/>
    <property type="project" value="TreeGrafter"/>
</dbReference>
<evidence type="ECO:0000256" key="5">
    <source>
        <dbReference type="ARBA" id="ARBA00023136"/>
    </source>
</evidence>